<dbReference type="InterPro" id="IPR027094">
    <property type="entry name" value="Mitofusin_fam"/>
</dbReference>
<keyword evidence="2" id="KW-0547">Nucleotide-binding</keyword>
<dbReference type="GO" id="GO:0016020">
    <property type="term" value="C:membrane"/>
    <property type="evidence" value="ECO:0007669"/>
    <property type="project" value="UniProtKB-SubCell"/>
</dbReference>
<protein>
    <recommendedName>
        <fullName evidence="6">Dynamin N-terminal domain-containing protein</fullName>
    </recommendedName>
</protein>
<dbReference type="EMBL" id="BJCK01000003">
    <property type="protein sequence ID" value="GCL57229.1"/>
    <property type="molecule type" value="Genomic_DNA"/>
</dbReference>
<feature type="domain" description="Dynamin N-terminal" evidence="6">
    <location>
        <begin position="68"/>
        <end position="253"/>
    </location>
</feature>
<dbReference type="SUPFAM" id="SSF52540">
    <property type="entry name" value="P-loop containing nucleoside triphosphate hydrolases"/>
    <property type="match status" value="1"/>
</dbReference>
<dbReference type="Pfam" id="PF00350">
    <property type="entry name" value="Dynamin_N"/>
    <property type="match status" value="1"/>
</dbReference>
<dbReference type="InterPro" id="IPR027417">
    <property type="entry name" value="P-loop_NTPase"/>
</dbReference>
<proteinExistence type="predicted"/>
<evidence type="ECO:0000313" key="8">
    <source>
        <dbReference type="Proteomes" id="UP000441080"/>
    </source>
</evidence>
<dbReference type="Proteomes" id="UP000441080">
    <property type="component" value="Unassembled WGS sequence"/>
</dbReference>
<evidence type="ECO:0000256" key="5">
    <source>
        <dbReference type="ARBA" id="ARBA00023136"/>
    </source>
</evidence>
<name>A0AAD3AWY1_MICAE</name>
<keyword evidence="4" id="KW-0342">GTP-binding</keyword>
<dbReference type="GO" id="GO:0005525">
    <property type="term" value="F:GTP binding"/>
    <property type="evidence" value="ECO:0007669"/>
    <property type="project" value="UniProtKB-KW"/>
</dbReference>
<accession>A0AAD3AWY1</accession>
<dbReference type="GO" id="GO:0008053">
    <property type="term" value="P:mitochondrial fusion"/>
    <property type="evidence" value="ECO:0007669"/>
    <property type="project" value="TreeGrafter"/>
</dbReference>
<dbReference type="GO" id="GO:0003924">
    <property type="term" value="F:GTPase activity"/>
    <property type="evidence" value="ECO:0007669"/>
    <property type="project" value="InterPro"/>
</dbReference>
<organism evidence="7 8">
    <name type="scientific">Microcystis aeruginosa NIES-3807</name>
    <dbReference type="NCBI Taxonomy" id="2517785"/>
    <lineage>
        <taxon>Bacteria</taxon>
        <taxon>Bacillati</taxon>
        <taxon>Cyanobacteriota</taxon>
        <taxon>Cyanophyceae</taxon>
        <taxon>Oscillatoriophycideae</taxon>
        <taxon>Chroococcales</taxon>
        <taxon>Microcystaceae</taxon>
        <taxon>Microcystis</taxon>
    </lineage>
</organism>
<evidence type="ECO:0000256" key="2">
    <source>
        <dbReference type="ARBA" id="ARBA00022741"/>
    </source>
</evidence>
<dbReference type="CDD" id="cd00882">
    <property type="entry name" value="Ras_like_GTPase"/>
    <property type="match status" value="1"/>
</dbReference>
<dbReference type="Gene3D" id="3.40.50.300">
    <property type="entry name" value="P-loop containing nucleotide triphosphate hydrolases"/>
    <property type="match status" value="1"/>
</dbReference>
<dbReference type="InterPro" id="IPR045063">
    <property type="entry name" value="Dynamin_N"/>
</dbReference>
<keyword evidence="5" id="KW-0472">Membrane</keyword>
<comment type="caution">
    <text evidence="7">The sequence shown here is derived from an EMBL/GenBank/DDBJ whole genome shotgun (WGS) entry which is preliminary data.</text>
</comment>
<evidence type="ECO:0000256" key="1">
    <source>
        <dbReference type="ARBA" id="ARBA00004370"/>
    </source>
</evidence>
<evidence type="ECO:0000259" key="6">
    <source>
        <dbReference type="Pfam" id="PF00350"/>
    </source>
</evidence>
<keyword evidence="3" id="KW-0378">Hydrolase</keyword>
<dbReference type="AlphaFoldDB" id="A0AAD3AWY1"/>
<dbReference type="PANTHER" id="PTHR10465:SF0">
    <property type="entry name" value="SARCALUMENIN"/>
    <property type="match status" value="1"/>
</dbReference>
<comment type="subcellular location">
    <subcellularLocation>
        <location evidence="1">Membrane</location>
    </subcellularLocation>
</comment>
<evidence type="ECO:0000256" key="3">
    <source>
        <dbReference type="ARBA" id="ARBA00022801"/>
    </source>
</evidence>
<evidence type="ECO:0000313" key="7">
    <source>
        <dbReference type="EMBL" id="GCL57229.1"/>
    </source>
</evidence>
<reference evidence="7 8" key="1">
    <citation type="submission" date="2019-02" db="EMBL/GenBank/DDBJ databases">
        <title>Draft genome sequence of Arthrospira platensis NIES-3807.</title>
        <authorList>
            <person name="Yamaguchi H."/>
            <person name="Suzuki S."/>
            <person name="Kawachi M."/>
        </authorList>
    </citation>
    <scope>NUCLEOTIDE SEQUENCE [LARGE SCALE GENOMIC DNA]</scope>
    <source>
        <strain evidence="7 8">NIES-3807</strain>
    </source>
</reference>
<dbReference type="PANTHER" id="PTHR10465">
    <property type="entry name" value="TRANSMEMBRANE GTPASE FZO1"/>
    <property type="match status" value="1"/>
</dbReference>
<sequence length="809" mass="93428">MGQKSYEVFQAVENKANLLAGYWGDFKTEIIQHLPESYHGEIQELSSNLEKALEVLINELRHPTLILATTGTTSSGKSTLVNFLCGADIVPTAVSEMSAGAVTIEYNQEKGLIIEKTPGALWKCGEWKNISDEEIYDLLYDAMSSYIDAREEQPNLACPQANIYYPFRLIKDESLLELPKGVRVKLLDLPGLSYVGDERNLAIIKQCREALCLVTYNSEETDPYKVDNLLSEVVDQVKDLGGSPARMLFILNKIDVFRKDQRWPRSEQRFIEKTTKNIKLELTKQLREYNEEIENLTILKLSTWPALLALQIQENKELVEDILEELPTIKDKWSEHDQSRINQLLRPHEQAIDHFQFLIKNAIRKGELDNDPKKWTVSQQEQIAKELFKQSYAEEFEDKLSKHIAEHFPKLVIPQAIEKFNVAAGNSIAQWAVQTTTAILNSSEENYQQESELLSQTKENLDSFLQASNAKLRKPLAVFEKLDIDTKTADNLVASLREAINELQFTPPYDQIQEKLVPLVEWREALKTVIRNILEAVVKSLDNGRVDLDNINFKKANVNQVNMLKNNLDILIQLGYRGSDARNGLLITAKRDKEKLNLQIIKKELNNLSIHLTIILSQILKRVSAQESNRIEESVSELFRFHIKHIEKGAEEKAPNFVIKFPQSELNTFTRKLEFDFNLESDIEISSGTYRSFKHWLWMKKKESMIAEIPSTETLLQNWIHQFQQQGEPEMLCLMFEWLLEQIDNLKKNVDHKTNDIFNSYLASLEKAQQEITTNYEETQIIWKPIQERAKFLEQSLAELENFEKEDVN</sequence>
<evidence type="ECO:0000256" key="4">
    <source>
        <dbReference type="ARBA" id="ARBA00023134"/>
    </source>
</evidence>
<gene>
    <name evidence="7" type="ORF">NIES3807_03810</name>
</gene>
<dbReference type="RefSeq" id="WP_066029720.1">
    <property type="nucleotide sequence ID" value="NZ_BJCK01000003.1"/>
</dbReference>